<dbReference type="Proteomes" id="UP000827892">
    <property type="component" value="Chromosome X"/>
</dbReference>
<evidence type="ECO:0000313" key="2">
    <source>
        <dbReference type="EMBL" id="ULT79835.1"/>
    </source>
</evidence>
<reference evidence="2 3" key="1">
    <citation type="submission" date="2022-05" db="EMBL/GenBank/DDBJ databases">
        <title>Chromosome-level reference genomes for two strains of Caenorhabditis briggsae: an improved platform for comparative genomics.</title>
        <authorList>
            <person name="Stevens L."/>
            <person name="Andersen E.C."/>
        </authorList>
    </citation>
    <scope>NUCLEOTIDE SEQUENCE [LARGE SCALE GENOMIC DNA]</scope>
    <source>
        <strain evidence="2">QX1410_ONT</strain>
        <tissue evidence="2">Whole-organism</tissue>
    </source>
</reference>
<protein>
    <submittedName>
        <fullName evidence="2">Uncharacterized protein</fullName>
    </submittedName>
</protein>
<name>A0AAE8ZNG6_CAEBR</name>
<dbReference type="EMBL" id="CP090896">
    <property type="protein sequence ID" value="ULT79835.1"/>
    <property type="molecule type" value="Genomic_DNA"/>
</dbReference>
<feature type="region of interest" description="Disordered" evidence="1">
    <location>
        <begin position="1"/>
        <end position="51"/>
    </location>
</feature>
<accession>A0AAE8ZNG6</accession>
<sequence>MMMRVENETPRKRKHSQSLSDSSLSAEEIQKTPSKSNPASDGRTKKFVKSTPVKKITLEETILDTYGEEEQAARIHFERTFYERSLTDEFMAQKPTTSSSEYDAAGSTQENAVESGYDADESQVSEANCSQTEEDKND</sequence>
<evidence type="ECO:0000313" key="3">
    <source>
        <dbReference type="Proteomes" id="UP000827892"/>
    </source>
</evidence>
<dbReference type="AlphaFoldDB" id="A0AAE8ZNG6"/>
<feature type="region of interest" description="Disordered" evidence="1">
    <location>
        <begin position="92"/>
        <end position="138"/>
    </location>
</feature>
<proteinExistence type="predicted"/>
<feature type="compositionally biased region" description="Basic and acidic residues" evidence="1">
    <location>
        <begin position="1"/>
        <end position="10"/>
    </location>
</feature>
<organism evidence="2 3">
    <name type="scientific">Caenorhabditis briggsae</name>
    <dbReference type="NCBI Taxonomy" id="6238"/>
    <lineage>
        <taxon>Eukaryota</taxon>
        <taxon>Metazoa</taxon>
        <taxon>Ecdysozoa</taxon>
        <taxon>Nematoda</taxon>
        <taxon>Chromadorea</taxon>
        <taxon>Rhabditida</taxon>
        <taxon>Rhabditina</taxon>
        <taxon>Rhabditomorpha</taxon>
        <taxon>Rhabditoidea</taxon>
        <taxon>Rhabditidae</taxon>
        <taxon>Peloderinae</taxon>
        <taxon>Caenorhabditis</taxon>
    </lineage>
</organism>
<gene>
    <name evidence="2" type="ORF">L3Y34_010431</name>
</gene>
<evidence type="ECO:0000256" key="1">
    <source>
        <dbReference type="SAM" id="MobiDB-lite"/>
    </source>
</evidence>
<feature type="compositionally biased region" description="Polar residues" evidence="1">
    <location>
        <begin position="94"/>
        <end position="112"/>
    </location>
</feature>